<dbReference type="PANTHER" id="PTHR43400:SF10">
    <property type="entry name" value="3-OXOSTEROID 1-DEHYDROGENASE"/>
    <property type="match status" value="1"/>
</dbReference>
<dbReference type="Gene3D" id="3.50.50.60">
    <property type="entry name" value="FAD/NAD(P)-binding domain"/>
    <property type="match status" value="1"/>
</dbReference>
<name>A0ABU1UDI2_9MICC</name>
<dbReference type="InterPro" id="IPR036188">
    <property type="entry name" value="FAD/NAD-bd_sf"/>
</dbReference>
<protein>
    <submittedName>
        <fullName evidence="6">Succinate dehydrogenase/fumarate reductase flavoprotein subunit</fullName>
    </submittedName>
</protein>
<evidence type="ECO:0000313" key="6">
    <source>
        <dbReference type="EMBL" id="MDR7083264.1"/>
    </source>
</evidence>
<evidence type="ECO:0000256" key="4">
    <source>
        <dbReference type="ARBA" id="ARBA00023002"/>
    </source>
</evidence>
<dbReference type="SUPFAM" id="SSF56425">
    <property type="entry name" value="Succinate dehydrogenase/fumarate reductase flavoprotein, catalytic domain"/>
    <property type="match status" value="1"/>
</dbReference>
<evidence type="ECO:0000313" key="7">
    <source>
        <dbReference type="Proteomes" id="UP001252243"/>
    </source>
</evidence>
<comment type="cofactor">
    <cofactor evidence="1">
        <name>FAD</name>
        <dbReference type="ChEBI" id="CHEBI:57692"/>
    </cofactor>
</comment>
<reference evidence="6 7" key="1">
    <citation type="submission" date="2023-07" db="EMBL/GenBank/DDBJ databases">
        <title>Sorghum-associated microbial communities from plants grown in Nebraska, USA.</title>
        <authorList>
            <person name="Schachtman D."/>
        </authorList>
    </citation>
    <scope>NUCLEOTIDE SEQUENCE [LARGE SCALE GENOMIC DNA]</scope>
    <source>
        <strain evidence="6 7">BE167</strain>
    </source>
</reference>
<dbReference type="Gene3D" id="3.90.700.10">
    <property type="entry name" value="Succinate dehydrogenase/fumarate reductase flavoprotein, catalytic domain"/>
    <property type="match status" value="1"/>
</dbReference>
<keyword evidence="4" id="KW-0560">Oxidoreductase</keyword>
<evidence type="ECO:0000256" key="2">
    <source>
        <dbReference type="ARBA" id="ARBA00022630"/>
    </source>
</evidence>
<dbReference type="InterPro" id="IPR003953">
    <property type="entry name" value="FAD-dep_OxRdtase_2_FAD-bd"/>
</dbReference>
<gene>
    <name evidence="6" type="ORF">J2X01_002558</name>
</gene>
<evidence type="ECO:0000256" key="3">
    <source>
        <dbReference type="ARBA" id="ARBA00022827"/>
    </source>
</evidence>
<dbReference type="InterPro" id="IPR027477">
    <property type="entry name" value="Succ_DH/fumarate_Rdtase_cat_sf"/>
</dbReference>
<evidence type="ECO:0000256" key="1">
    <source>
        <dbReference type="ARBA" id="ARBA00001974"/>
    </source>
</evidence>
<keyword evidence="3" id="KW-0274">FAD</keyword>
<organism evidence="6 7">
    <name type="scientific">Arthrobacter ginsengisoli</name>
    <dbReference type="NCBI Taxonomy" id="1356565"/>
    <lineage>
        <taxon>Bacteria</taxon>
        <taxon>Bacillati</taxon>
        <taxon>Actinomycetota</taxon>
        <taxon>Actinomycetes</taxon>
        <taxon>Micrococcales</taxon>
        <taxon>Micrococcaceae</taxon>
        <taxon>Arthrobacter</taxon>
    </lineage>
</organism>
<feature type="domain" description="FAD-dependent oxidoreductase 2 FAD-binding" evidence="5">
    <location>
        <begin position="26"/>
        <end position="502"/>
    </location>
</feature>
<comment type="caution">
    <text evidence="6">The sequence shown here is derived from an EMBL/GenBank/DDBJ whole genome shotgun (WGS) entry which is preliminary data.</text>
</comment>
<sequence>MADGRTQKGTEPPAHGVPQHWDEEADLLIIGYGGAGATCAAVAAETGADVLVLEKGEIGGGNSACIAGSLILHADDDERALEYLDWMCGGQTETEVLQAYIDGLADIPEFQSQLGFPVKEDPKPFRADGFYPEYPGAPGAGGILGNSVIAAPGGDALWTAIAKLAESRGARIRLQTPAERLVQDPDSGEILGVVARTAEGRRIAVRGRRGTVLATGGFEFNEEMRRQFLTHAPVHFIGSPLLTGDGITMAQQAGAKLWHMNSVSGPLYWGIETGGGRVYVTYDFMRLARFGYSSPVFQEAGSLIWVNKSGRRFHNETLEIGTLRHGFANRADWFSLDPDAAEFTNIPAFQIFDEKVRRAGAAMTTLNSRTPAWSGDNLAELEKGWIIKAATIEELAEKCVFAGESGAYRGGHIDPEVLVQTVREWNDACRAGIDSEHGREDFLAPLDEPPFYAVGPMLPTFINTHGGPKHDAQQRVLDKDDGPIPRLYAIGECGSLWGPYYNSMGDVTEFLISGGIAARSALALESLP</sequence>
<dbReference type="PANTHER" id="PTHR43400">
    <property type="entry name" value="FUMARATE REDUCTASE"/>
    <property type="match status" value="1"/>
</dbReference>
<dbReference type="InterPro" id="IPR050315">
    <property type="entry name" value="FAD-oxidoreductase_2"/>
</dbReference>
<dbReference type="Pfam" id="PF00890">
    <property type="entry name" value="FAD_binding_2"/>
    <property type="match status" value="1"/>
</dbReference>
<dbReference type="RefSeq" id="WP_310057692.1">
    <property type="nucleotide sequence ID" value="NZ_JAVDVQ010000010.1"/>
</dbReference>
<dbReference type="EMBL" id="JAVDVQ010000010">
    <property type="protein sequence ID" value="MDR7083264.1"/>
    <property type="molecule type" value="Genomic_DNA"/>
</dbReference>
<dbReference type="Proteomes" id="UP001252243">
    <property type="component" value="Unassembled WGS sequence"/>
</dbReference>
<evidence type="ECO:0000259" key="5">
    <source>
        <dbReference type="Pfam" id="PF00890"/>
    </source>
</evidence>
<dbReference type="SUPFAM" id="SSF51905">
    <property type="entry name" value="FAD/NAD(P)-binding domain"/>
    <property type="match status" value="1"/>
</dbReference>
<keyword evidence="7" id="KW-1185">Reference proteome</keyword>
<proteinExistence type="predicted"/>
<keyword evidence="2" id="KW-0285">Flavoprotein</keyword>
<accession>A0ABU1UDI2</accession>